<dbReference type="SUPFAM" id="SSF55874">
    <property type="entry name" value="ATPase domain of HSP90 chaperone/DNA topoisomerase II/histidine kinase"/>
    <property type="match status" value="1"/>
</dbReference>
<feature type="transmembrane region" description="Helical" evidence="7">
    <location>
        <begin position="390"/>
        <end position="410"/>
    </location>
</feature>
<dbReference type="CDD" id="cd00075">
    <property type="entry name" value="HATPase"/>
    <property type="match status" value="1"/>
</dbReference>
<dbReference type="SMART" id="SM00028">
    <property type="entry name" value="TPR"/>
    <property type="match status" value="6"/>
</dbReference>
<dbReference type="Pfam" id="PF13424">
    <property type="entry name" value="TPR_12"/>
    <property type="match status" value="2"/>
</dbReference>
<dbReference type="InterPro" id="IPR003661">
    <property type="entry name" value="HisK_dim/P_dom"/>
</dbReference>
<dbReference type="PANTHER" id="PTHR43047">
    <property type="entry name" value="TWO-COMPONENT HISTIDINE PROTEIN KINASE"/>
    <property type="match status" value="1"/>
</dbReference>
<gene>
    <name evidence="10" type="ORF">SAMN04488541_1002188</name>
</gene>
<dbReference type="GO" id="GO:0005886">
    <property type="term" value="C:plasma membrane"/>
    <property type="evidence" value="ECO:0007669"/>
    <property type="project" value="TreeGrafter"/>
</dbReference>
<dbReference type="STRING" id="1003.SAMN04488541_1002188"/>
<dbReference type="Gene3D" id="1.25.40.10">
    <property type="entry name" value="Tetratricopeptide repeat domain"/>
    <property type="match status" value="2"/>
</dbReference>
<dbReference type="SMART" id="SM00388">
    <property type="entry name" value="HisKA"/>
    <property type="match status" value="1"/>
</dbReference>
<dbReference type="OrthoDB" id="1269247at2"/>
<dbReference type="InterPro" id="IPR011990">
    <property type="entry name" value="TPR-like_helical_dom_sf"/>
</dbReference>
<dbReference type="Gene3D" id="3.30.565.10">
    <property type="entry name" value="Histidine kinase-like ATPase, C-terminal domain"/>
    <property type="match status" value="1"/>
</dbReference>
<dbReference type="InterPro" id="IPR003594">
    <property type="entry name" value="HATPase_dom"/>
</dbReference>
<reference evidence="10 11" key="1">
    <citation type="submission" date="2016-10" db="EMBL/GenBank/DDBJ databases">
        <authorList>
            <person name="de Groot N.N."/>
        </authorList>
    </citation>
    <scope>NUCLEOTIDE SEQUENCE [LARGE SCALE GENOMIC DNA]</scope>
    <source>
        <strain>GEY</strain>
        <strain evidence="11">DSM 9560</strain>
    </source>
</reference>
<proteinExistence type="predicted"/>
<evidence type="ECO:0000256" key="2">
    <source>
        <dbReference type="ARBA" id="ARBA00012438"/>
    </source>
</evidence>
<feature type="repeat" description="TPR" evidence="6">
    <location>
        <begin position="240"/>
        <end position="273"/>
    </location>
</feature>
<evidence type="ECO:0000259" key="9">
    <source>
        <dbReference type="PROSITE" id="PS50109"/>
    </source>
</evidence>
<dbReference type="EC" id="2.7.13.3" evidence="2"/>
<evidence type="ECO:0000256" key="6">
    <source>
        <dbReference type="PROSITE-ProRule" id="PRU00339"/>
    </source>
</evidence>
<dbReference type="SUPFAM" id="SSF47384">
    <property type="entry name" value="Homodimeric domain of signal transducing histidine kinase"/>
    <property type="match status" value="1"/>
</dbReference>
<keyword evidence="7" id="KW-0812">Transmembrane</keyword>
<evidence type="ECO:0000313" key="10">
    <source>
        <dbReference type="EMBL" id="SFE52810.1"/>
    </source>
</evidence>
<dbReference type="GO" id="GO:0009927">
    <property type="term" value="F:histidine phosphotransfer kinase activity"/>
    <property type="evidence" value="ECO:0007669"/>
    <property type="project" value="TreeGrafter"/>
</dbReference>
<sequence length="659" mass="75441">MLKKYLLLIVCLFLCSVALAQSKAIDSLYVVYYTTKQDTTKNLALIEIAYSYYNTYPDSTIFHAQKALEQAKKINFQRGIALAMNRLAIGYQLKGNPQSLEMLEKALVIQKQIKDFKGGASTLNSIANIYRLRGNYVLAMQHYQKALLSYEYIKDKQGIASTLNNIGIIYNLQENYDKALVTYKESLKIKEDINDKQGMSVTLNNIGNVYSNQNQYVLALQFFEKSLAIQKERKDYRGIATCLNNIGEVYTKQEYYEEAMLKFQEALAIRQKVADKQGIMYSLISLAKVYQKQKLYDKSIAFAQQAFALTQELKMPKEQAEVSKVLYESYKASYQLDQALRYLEEYKFLNDSLFNIEKTKEIANIEAQTALDKKQKEIALLEKENYFQHILNYVIGIGLIILAFFAYFTYISKQKEKKAKEQVIAQAKELQNLNILKNRLLSIISHDLRSPMSALKGLIDILDPKIINQAELESIKQELLRQFENTDDTLQNILLWTQNQMKGEVQSLEKCNLKELVQENIDFLYNIAKTKQISLANEVQENINIFIDRNHLRIILRNLIANAIKFTKASGEVAISSEILDSKKVKVIVQDNGIGMTKEQQEKLFTDSRHVSLGTSGEKGIGLGLILVKELIEKNHSFIEVTSELGQGSTFSFILSRVD</sequence>
<dbReference type="RefSeq" id="WP_091539123.1">
    <property type="nucleotide sequence ID" value="NZ_FONY01000002.1"/>
</dbReference>
<dbReference type="Proteomes" id="UP000199513">
    <property type="component" value="Unassembled WGS sequence"/>
</dbReference>
<dbReference type="PANTHER" id="PTHR43047:SF72">
    <property type="entry name" value="OSMOSENSING HISTIDINE PROTEIN KINASE SLN1"/>
    <property type="match status" value="1"/>
</dbReference>
<dbReference type="InterPro" id="IPR036890">
    <property type="entry name" value="HATPase_C_sf"/>
</dbReference>
<dbReference type="CDD" id="cd00082">
    <property type="entry name" value="HisKA"/>
    <property type="match status" value="1"/>
</dbReference>
<dbReference type="InterPro" id="IPR004358">
    <property type="entry name" value="Sig_transdc_His_kin-like_C"/>
</dbReference>
<feature type="signal peptide" evidence="8">
    <location>
        <begin position="1"/>
        <end position="20"/>
    </location>
</feature>
<dbReference type="PROSITE" id="PS50005">
    <property type="entry name" value="TPR"/>
    <property type="match status" value="3"/>
</dbReference>
<name>A0A1I2BCC8_9BACT</name>
<evidence type="ECO:0000256" key="8">
    <source>
        <dbReference type="SAM" id="SignalP"/>
    </source>
</evidence>
<accession>A0A1I2BCC8</accession>
<evidence type="ECO:0000256" key="1">
    <source>
        <dbReference type="ARBA" id="ARBA00000085"/>
    </source>
</evidence>
<evidence type="ECO:0000313" key="11">
    <source>
        <dbReference type="Proteomes" id="UP000199513"/>
    </source>
</evidence>
<protein>
    <recommendedName>
        <fullName evidence="2">histidine kinase</fullName>
        <ecNumber evidence="2">2.7.13.3</ecNumber>
    </recommendedName>
</protein>
<dbReference type="SUPFAM" id="SSF48452">
    <property type="entry name" value="TPR-like"/>
    <property type="match status" value="2"/>
</dbReference>
<dbReference type="GO" id="GO:0000155">
    <property type="term" value="F:phosphorelay sensor kinase activity"/>
    <property type="evidence" value="ECO:0007669"/>
    <property type="project" value="InterPro"/>
</dbReference>
<keyword evidence="5" id="KW-0418">Kinase</keyword>
<feature type="chain" id="PRO_5011446927" description="histidine kinase" evidence="8">
    <location>
        <begin position="21"/>
        <end position="659"/>
    </location>
</feature>
<dbReference type="InterPro" id="IPR019734">
    <property type="entry name" value="TPR_rpt"/>
</dbReference>
<evidence type="ECO:0000256" key="5">
    <source>
        <dbReference type="ARBA" id="ARBA00022777"/>
    </source>
</evidence>
<evidence type="ECO:0000256" key="7">
    <source>
        <dbReference type="SAM" id="Phobius"/>
    </source>
</evidence>
<dbReference type="InterPro" id="IPR005467">
    <property type="entry name" value="His_kinase_dom"/>
</dbReference>
<evidence type="ECO:0000256" key="4">
    <source>
        <dbReference type="ARBA" id="ARBA00022679"/>
    </source>
</evidence>
<keyword evidence="4" id="KW-0808">Transferase</keyword>
<keyword evidence="7" id="KW-1133">Transmembrane helix</keyword>
<keyword evidence="7" id="KW-0472">Membrane</keyword>
<feature type="domain" description="Histidine kinase" evidence="9">
    <location>
        <begin position="443"/>
        <end position="659"/>
    </location>
</feature>
<organism evidence="10 11">
    <name type="scientific">Thermoflexibacter ruber</name>
    <dbReference type="NCBI Taxonomy" id="1003"/>
    <lineage>
        <taxon>Bacteria</taxon>
        <taxon>Pseudomonadati</taxon>
        <taxon>Bacteroidota</taxon>
        <taxon>Cytophagia</taxon>
        <taxon>Cytophagales</taxon>
        <taxon>Thermoflexibacteraceae</taxon>
        <taxon>Thermoflexibacter</taxon>
    </lineage>
</organism>
<keyword evidence="11" id="KW-1185">Reference proteome</keyword>
<evidence type="ECO:0000256" key="3">
    <source>
        <dbReference type="ARBA" id="ARBA00022553"/>
    </source>
</evidence>
<dbReference type="EMBL" id="FONY01000002">
    <property type="protein sequence ID" value="SFE52810.1"/>
    <property type="molecule type" value="Genomic_DNA"/>
</dbReference>
<dbReference type="PROSITE" id="PS50109">
    <property type="entry name" value="HIS_KIN"/>
    <property type="match status" value="1"/>
</dbReference>
<dbReference type="AlphaFoldDB" id="A0A1I2BCC8"/>
<dbReference type="Pfam" id="PF02518">
    <property type="entry name" value="HATPase_c"/>
    <property type="match status" value="1"/>
</dbReference>
<comment type="catalytic activity">
    <reaction evidence="1">
        <text>ATP + protein L-histidine = ADP + protein N-phospho-L-histidine.</text>
        <dbReference type="EC" id="2.7.13.3"/>
    </reaction>
</comment>
<keyword evidence="3" id="KW-0597">Phosphoprotein</keyword>
<dbReference type="InterPro" id="IPR036097">
    <property type="entry name" value="HisK_dim/P_sf"/>
</dbReference>
<keyword evidence="6" id="KW-0802">TPR repeat</keyword>
<keyword evidence="8" id="KW-0732">Signal</keyword>
<dbReference type="Gene3D" id="1.10.287.130">
    <property type="match status" value="1"/>
</dbReference>
<feature type="repeat" description="TPR" evidence="6">
    <location>
        <begin position="200"/>
        <end position="233"/>
    </location>
</feature>
<dbReference type="PRINTS" id="PR00344">
    <property type="entry name" value="BCTRLSENSOR"/>
</dbReference>
<feature type="repeat" description="TPR" evidence="6">
    <location>
        <begin position="160"/>
        <end position="193"/>
    </location>
</feature>
<dbReference type="SMART" id="SM00387">
    <property type="entry name" value="HATPase_c"/>
    <property type="match status" value="1"/>
</dbReference>